<dbReference type="GO" id="GO:0046872">
    <property type="term" value="F:metal ion binding"/>
    <property type="evidence" value="ECO:0007669"/>
    <property type="project" value="UniProtKB-KW"/>
</dbReference>
<feature type="signal peptide" evidence="9">
    <location>
        <begin position="1"/>
        <end position="33"/>
    </location>
</feature>
<protein>
    <submittedName>
        <fullName evidence="11">Twin-arginine translocation signal domain-containing protein</fullName>
    </submittedName>
</protein>
<feature type="chain" id="PRO_5037628512" evidence="9">
    <location>
        <begin position="34"/>
        <end position="110"/>
    </location>
</feature>
<keyword evidence="2" id="KW-0813">Transport</keyword>
<keyword evidence="5 9" id="KW-0732">Signal</keyword>
<evidence type="ECO:0000256" key="4">
    <source>
        <dbReference type="ARBA" id="ARBA00022723"/>
    </source>
</evidence>
<evidence type="ECO:0000256" key="9">
    <source>
        <dbReference type="SAM" id="SignalP"/>
    </source>
</evidence>
<feature type="domain" description="High potential iron-sulfur proteins family profile" evidence="10">
    <location>
        <begin position="31"/>
        <end position="110"/>
    </location>
</feature>
<keyword evidence="4" id="KW-0479">Metal-binding</keyword>
<dbReference type="PROSITE" id="PS51318">
    <property type="entry name" value="TAT"/>
    <property type="match status" value="1"/>
</dbReference>
<evidence type="ECO:0000259" key="10">
    <source>
        <dbReference type="PROSITE" id="PS51373"/>
    </source>
</evidence>
<keyword evidence="8" id="KW-0411">Iron-sulfur</keyword>
<evidence type="ECO:0000256" key="7">
    <source>
        <dbReference type="ARBA" id="ARBA00023004"/>
    </source>
</evidence>
<dbReference type="GO" id="GO:0009055">
    <property type="term" value="F:electron transfer activity"/>
    <property type="evidence" value="ECO:0007669"/>
    <property type="project" value="InterPro"/>
</dbReference>
<proteinExistence type="predicted"/>
<evidence type="ECO:0000256" key="8">
    <source>
        <dbReference type="ARBA" id="ARBA00023014"/>
    </source>
</evidence>
<dbReference type="InterPro" id="IPR036369">
    <property type="entry name" value="HIPIP_sf"/>
</dbReference>
<dbReference type="GO" id="GO:0019646">
    <property type="term" value="P:aerobic electron transport chain"/>
    <property type="evidence" value="ECO:0007669"/>
    <property type="project" value="InterPro"/>
</dbReference>
<dbReference type="NCBIfam" id="TIGR01409">
    <property type="entry name" value="TAT_signal_seq"/>
    <property type="match status" value="1"/>
</dbReference>
<evidence type="ECO:0000313" key="12">
    <source>
        <dbReference type="Proteomes" id="UP000653472"/>
    </source>
</evidence>
<dbReference type="EMBL" id="JAAVXB010000017">
    <property type="protein sequence ID" value="NKF24633.1"/>
    <property type="molecule type" value="Genomic_DNA"/>
</dbReference>
<comment type="caution">
    <text evidence="11">The sequence shown here is derived from an EMBL/GenBank/DDBJ whole genome shotgun (WGS) entry which is preliminary data.</text>
</comment>
<accession>A0A969WEM6</accession>
<evidence type="ECO:0000256" key="6">
    <source>
        <dbReference type="ARBA" id="ARBA00022982"/>
    </source>
</evidence>
<sequence>MQHQSDRRRFIKFAGASAATLALGGLWTSRAMAADKISVDDPTAKALHYTDDASHVDQAANPNYAAGHHCGNCALYQASAEKDGHAPCAAFGGKLVAKSGWCAAWASKPA</sequence>
<name>A0A969WEM6_9GAMM</name>
<dbReference type="InterPro" id="IPR000170">
    <property type="entry name" value="High_potential_FeS_prot"/>
</dbReference>
<evidence type="ECO:0000313" key="11">
    <source>
        <dbReference type="EMBL" id="NKF24633.1"/>
    </source>
</evidence>
<dbReference type="Gene3D" id="4.10.490.10">
    <property type="entry name" value="High potential iron-sulphur protein"/>
    <property type="match status" value="1"/>
</dbReference>
<dbReference type="InterPro" id="IPR006311">
    <property type="entry name" value="TAT_signal"/>
</dbReference>
<evidence type="ECO:0000256" key="5">
    <source>
        <dbReference type="ARBA" id="ARBA00022729"/>
    </source>
</evidence>
<dbReference type="AlphaFoldDB" id="A0A969WEM6"/>
<keyword evidence="6" id="KW-0249">Electron transport</keyword>
<keyword evidence="12" id="KW-1185">Reference proteome</keyword>
<keyword evidence="7" id="KW-0408">Iron</keyword>
<evidence type="ECO:0000256" key="2">
    <source>
        <dbReference type="ARBA" id="ARBA00022448"/>
    </source>
</evidence>
<organism evidence="11 12">
    <name type="scientific">Solimonas marina</name>
    <dbReference type="NCBI Taxonomy" id="2714601"/>
    <lineage>
        <taxon>Bacteria</taxon>
        <taxon>Pseudomonadati</taxon>
        <taxon>Pseudomonadota</taxon>
        <taxon>Gammaproteobacteria</taxon>
        <taxon>Nevskiales</taxon>
        <taxon>Nevskiaceae</taxon>
        <taxon>Solimonas</taxon>
    </lineage>
</organism>
<dbReference type="PROSITE" id="PS51373">
    <property type="entry name" value="HIPIP"/>
    <property type="match status" value="1"/>
</dbReference>
<evidence type="ECO:0000256" key="1">
    <source>
        <dbReference type="ARBA" id="ARBA00002137"/>
    </source>
</evidence>
<dbReference type="Proteomes" id="UP000653472">
    <property type="component" value="Unassembled WGS sequence"/>
</dbReference>
<keyword evidence="3" id="KW-0004">4Fe-4S</keyword>
<dbReference type="Pfam" id="PF01355">
    <property type="entry name" value="HIPIP"/>
    <property type="match status" value="1"/>
</dbReference>
<dbReference type="SUPFAM" id="SSF57652">
    <property type="entry name" value="HIPIP (high potential iron protein)"/>
    <property type="match status" value="1"/>
</dbReference>
<dbReference type="GO" id="GO:0051539">
    <property type="term" value="F:4 iron, 4 sulfur cluster binding"/>
    <property type="evidence" value="ECO:0007669"/>
    <property type="project" value="UniProtKB-KW"/>
</dbReference>
<dbReference type="RefSeq" id="WP_168149942.1">
    <property type="nucleotide sequence ID" value="NZ_JAAVXB010000017.1"/>
</dbReference>
<evidence type="ECO:0000256" key="3">
    <source>
        <dbReference type="ARBA" id="ARBA00022485"/>
    </source>
</evidence>
<dbReference type="InterPro" id="IPR019546">
    <property type="entry name" value="TAT_signal_bac_arc"/>
</dbReference>
<gene>
    <name evidence="11" type="ORF">G7Y82_20180</name>
</gene>
<comment type="function">
    <text evidence="1">Specific class of high-redox-potential 4Fe-4S ferredoxins. Functions in anaerobic electron transport in most purple and in some other photosynthetic bacteria and in at least one genus (Paracoccus) of halophilic, denitrifying bacteria.</text>
</comment>
<reference evidence="11" key="1">
    <citation type="submission" date="2020-03" db="EMBL/GenBank/DDBJ databases">
        <title>Solimonas marina sp. nov., isolated from deep seawater of the Pacific Ocean.</title>
        <authorList>
            <person name="Liu X."/>
            <person name="Lai Q."/>
            <person name="Sun F."/>
            <person name="Gai Y."/>
            <person name="Li G."/>
            <person name="Shao Z."/>
        </authorList>
    </citation>
    <scope>NUCLEOTIDE SEQUENCE</scope>
    <source>
        <strain evidence="11">C16B3</strain>
    </source>
</reference>